<dbReference type="AlphaFoldDB" id="A0A816Z0Y0"/>
<feature type="transmembrane region" description="Helical" evidence="1">
    <location>
        <begin position="66"/>
        <end position="93"/>
    </location>
</feature>
<protein>
    <submittedName>
        <fullName evidence="2">Uncharacterized protein</fullName>
    </submittedName>
</protein>
<proteinExistence type="predicted"/>
<keyword evidence="1" id="KW-1133">Transmembrane helix</keyword>
<dbReference type="Proteomes" id="UP000676336">
    <property type="component" value="Unassembled WGS sequence"/>
</dbReference>
<name>A0A816Z0Y0_9BILA</name>
<comment type="caution">
    <text evidence="2">The sequence shown here is derived from an EMBL/GenBank/DDBJ whole genome shotgun (WGS) entry which is preliminary data.</text>
</comment>
<feature type="transmembrane region" description="Helical" evidence="1">
    <location>
        <begin position="122"/>
        <end position="142"/>
    </location>
</feature>
<dbReference type="Proteomes" id="UP000663824">
    <property type="component" value="Unassembled WGS sequence"/>
</dbReference>
<accession>A0A816Z0Y0</accession>
<dbReference type="EMBL" id="CAJNRE010019107">
    <property type="protein sequence ID" value="CAF2188236.1"/>
    <property type="molecule type" value="Genomic_DNA"/>
</dbReference>
<keyword evidence="1" id="KW-0472">Membrane</keyword>
<organism evidence="2 4">
    <name type="scientific">Rotaria magnacalcarata</name>
    <dbReference type="NCBI Taxonomy" id="392030"/>
    <lineage>
        <taxon>Eukaryota</taxon>
        <taxon>Metazoa</taxon>
        <taxon>Spiralia</taxon>
        <taxon>Gnathifera</taxon>
        <taxon>Rotifera</taxon>
        <taxon>Eurotatoria</taxon>
        <taxon>Bdelloidea</taxon>
        <taxon>Philodinida</taxon>
        <taxon>Philodinidae</taxon>
        <taxon>Rotaria</taxon>
    </lineage>
</organism>
<gene>
    <name evidence="2" type="ORF">MBJ925_LOCUS34731</name>
    <name evidence="3" type="ORF">SMN809_LOCUS57186</name>
</gene>
<evidence type="ECO:0000256" key="1">
    <source>
        <dbReference type="SAM" id="Phobius"/>
    </source>
</evidence>
<dbReference type="EMBL" id="CAJOBI010208099">
    <property type="protein sequence ID" value="CAF5010818.1"/>
    <property type="molecule type" value="Genomic_DNA"/>
</dbReference>
<evidence type="ECO:0000313" key="4">
    <source>
        <dbReference type="Proteomes" id="UP000663824"/>
    </source>
</evidence>
<reference evidence="2" key="1">
    <citation type="submission" date="2021-02" db="EMBL/GenBank/DDBJ databases">
        <authorList>
            <person name="Nowell W R."/>
        </authorList>
    </citation>
    <scope>NUCLEOTIDE SEQUENCE</scope>
</reference>
<evidence type="ECO:0000313" key="2">
    <source>
        <dbReference type="EMBL" id="CAF2188236.1"/>
    </source>
</evidence>
<feature type="transmembrane region" description="Helical" evidence="1">
    <location>
        <begin position="12"/>
        <end position="37"/>
    </location>
</feature>
<evidence type="ECO:0000313" key="3">
    <source>
        <dbReference type="EMBL" id="CAF5010818.1"/>
    </source>
</evidence>
<sequence>MLISFAFGIASIYVKPCAVASFIVPAIYIALSIYNIVVFLRNRPVLHPGLTISVPEDALGDMINRFFAISINATVITGVFAAFLNPAAVIAAVQREHVELTEIHVMFYGPTYKRRTQFPKEIIIHLCIFIILFILAIVFVAVKSKS</sequence>
<keyword evidence="1" id="KW-0812">Transmembrane</keyword>